<feature type="signal peptide" evidence="7">
    <location>
        <begin position="1"/>
        <end position="19"/>
    </location>
</feature>
<keyword evidence="5" id="KW-0406">Ion transport</keyword>
<dbReference type="SUPFAM" id="SSF53807">
    <property type="entry name" value="Helical backbone' metal receptor"/>
    <property type="match status" value="1"/>
</dbReference>
<evidence type="ECO:0000256" key="4">
    <source>
        <dbReference type="ARBA" id="ARBA00022729"/>
    </source>
</evidence>
<evidence type="ECO:0000256" key="2">
    <source>
        <dbReference type="ARBA" id="ARBA00015915"/>
    </source>
</evidence>
<dbReference type="InterPro" id="IPR050492">
    <property type="entry name" value="Bact_metal-bind_prot9"/>
</dbReference>
<dbReference type="GO" id="GO:0046872">
    <property type="term" value="F:metal ion binding"/>
    <property type="evidence" value="ECO:0007669"/>
    <property type="project" value="InterPro"/>
</dbReference>
<feature type="region of interest" description="Disordered" evidence="6">
    <location>
        <begin position="115"/>
        <end position="177"/>
    </location>
</feature>
<evidence type="ECO:0000313" key="9">
    <source>
        <dbReference type="Proteomes" id="UP000193900"/>
    </source>
</evidence>
<evidence type="ECO:0000256" key="7">
    <source>
        <dbReference type="SAM" id="SignalP"/>
    </source>
</evidence>
<evidence type="ECO:0000256" key="6">
    <source>
        <dbReference type="SAM" id="MobiDB-lite"/>
    </source>
</evidence>
<accession>A0A1Y5SS98</accession>
<evidence type="ECO:0000256" key="3">
    <source>
        <dbReference type="ARBA" id="ARBA00022448"/>
    </source>
</evidence>
<dbReference type="OrthoDB" id="7346865at2"/>
<name>A0A1Y5SS98_9RHOB</name>
<comment type="similarity">
    <text evidence="1">Belongs to the bacterial solute-binding protein 9 family.</text>
</comment>
<dbReference type="GO" id="GO:0006829">
    <property type="term" value="P:zinc ion transport"/>
    <property type="evidence" value="ECO:0007669"/>
    <property type="project" value="UniProtKB-KW"/>
</dbReference>
<proteinExistence type="inferred from homology"/>
<feature type="chain" id="PRO_5012215689" description="High-affinity zinc uptake system protein ZnuA" evidence="7">
    <location>
        <begin position="20"/>
        <end position="340"/>
    </location>
</feature>
<keyword evidence="3" id="KW-0813">Transport</keyword>
<organism evidence="8 9">
    <name type="scientific">Roseisalinus antarcticus</name>
    <dbReference type="NCBI Taxonomy" id="254357"/>
    <lineage>
        <taxon>Bacteria</taxon>
        <taxon>Pseudomonadati</taxon>
        <taxon>Pseudomonadota</taxon>
        <taxon>Alphaproteobacteria</taxon>
        <taxon>Rhodobacterales</taxon>
        <taxon>Roseobacteraceae</taxon>
        <taxon>Roseisalinus</taxon>
    </lineage>
</organism>
<protein>
    <recommendedName>
        <fullName evidence="2">High-affinity zinc uptake system protein ZnuA</fullName>
    </recommendedName>
</protein>
<dbReference type="PANTHER" id="PTHR42953">
    <property type="entry name" value="HIGH-AFFINITY ZINC UPTAKE SYSTEM PROTEIN ZNUA-RELATED"/>
    <property type="match status" value="1"/>
</dbReference>
<gene>
    <name evidence="8" type="primary">znuA</name>
    <name evidence="8" type="ORF">ROA7023_01966</name>
</gene>
<dbReference type="InterPro" id="IPR006127">
    <property type="entry name" value="ZnuA-like"/>
</dbReference>
<evidence type="ECO:0000256" key="1">
    <source>
        <dbReference type="ARBA" id="ARBA00011028"/>
    </source>
</evidence>
<evidence type="ECO:0000256" key="5">
    <source>
        <dbReference type="ARBA" id="ARBA00022906"/>
    </source>
</evidence>
<evidence type="ECO:0000313" key="8">
    <source>
        <dbReference type="EMBL" id="SLN47160.1"/>
    </source>
</evidence>
<dbReference type="Proteomes" id="UP000193900">
    <property type="component" value="Unassembled WGS sequence"/>
</dbReference>
<sequence length="340" mass="34930">MRIFLVCGGVLASAASALADVPQVAADIAPVQGLVARVMGDLGSPALIVPPGASPHAYAMRPSEAAALEPARLVVEVGAGLTPWFADTVATLAPEAQLLTLMTVPGTRVLPSRADGVFAGAGGPGRDQAAQDAHGAHEDQEDHGAHEDQGDHGAHDAHAVTGDRDLHDHGPEDPHGWLDPANAAVWLGAIAEALAEIDPENAETYRANARAGQAEIADTVAEVRAMLAPVRGRGFVVFHDAYGYFEAAFDMPALAALAVSDAADPGAARIVAIRDALDGMQVDCVFTEPQFNTDLATAIFDGNVPTAILDPLGSAVPPGPSFYPEFLLNVGASMAGCLAR</sequence>
<keyword evidence="4 7" id="KW-0732">Signal</keyword>
<keyword evidence="5" id="KW-0862">Zinc</keyword>
<feature type="compositionally biased region" description="Basic and acidic residues" evidence="6">
    <location>
        <begin position="134"/>
        <end position="176"/>
    </location>
</feature>
<dbReference type="Gene3D" id="3.40.50.1980">
    <property type="entry name" value="Nitrogenase molybdenum iron protein domain"/>
    <property type="match status" value="2"/>
</dbReference>
<keyword evidence="5" id="KW-0864">Zinc transport</keyword>
<dbReference type="Pfam" id="PF01297">
    <property type="entry name" value="ZnuA"/>
    <property type="match status" value="1"/>
</dbReference>
<dbReference type="AlphaFoldDB" id="A0A1Y5SS98"/>
<keyword evidence="9" id="KW-1185">Reference proteome</keyword>
<reference evidence="8 9" key="1">
    <citation type="submission" date="2017-03" db="EMBL/GenBank/DDBJ databases">
        <authorList>
            <person name="Afonso C.L."/>
            <person name="Miller P.J."/>
            <person name="Scott M.A."/>
            <person name="Spackman E."/>
            <person name="Goraichik I."/>
            <person name="Dimitrov K.M."/>
            <person name="Suarez D.L."/>
            <person name="Swayne D.E."/>
        </authorList>
    </citation>
    <scope>NUCLEOTIDE SEQUENCE [LARGE SCALE GENOMIC DNA]</scope>
    <source>
        <strain evidence="8 9">CECT 7023</strain>
    </source>
</reference>
<dbReference type="PANTHER" id="PTHR42953:SF3">
    <property type="entry name" value="HIGH-AFFINITY ZINC UPTAKE SYSTEM PROTEIN ZNUA"/>
    <property type="match status" value="1"/>
</dbReference>
<dbReference type="EMBL" id="FWFZ01000008">
    <property type="protein sequence ID" value="SLN47160.1"/>
    <property type="molecule type" value="Genomic_DNA"/>
</dbReference>